<dbReference type="AlphaFoldDB" id="A0A2M8LF08"/>
<dbReference type="SUPFAM" id="SSF53056">
    <property type="entry name" value="beta-carbonic anhydrase, cab"/>
    <property type="match status" value="1"/>
</dbReference>
<comment type="caution">
    <text evidence="1">The sequence shown here is derived from an EMBL/GenBank/DDBJ whole genome shotgun (WGS) entry which is preliminary data.</text>
</comment>
<dbReference type="InterPro" id="IPR036874">
    <property type="entry name" value="Carbonic_anhydrase_sf"/>
</dbReference>
<protein>
    <recommendedName>
        <fullName evidence="3">Carbonic anhydrase</fullName>
    </recommendedName>
</protein>
<dbReference type="GO" id="GO:0004089">
    <property type="term" value="F:carbonate dehydratase activity"/>
    <property type="evidence" value="ECO:0007669"/>
    <property type="project" value="InterPro"/>
</dbReference>
<reference evidence="1 2" key="1">
    <citation type="submission" date="2017-09" db="EMBL/GenBank/DDBJ databases">
        <title>Depth-based differentiation of microbial function through sediment-hosted aquifers and enrichment of novel symbionts in the deep terrestrial subsurface.</title>
        <authorList>
            <person name="Probst A.J."/>
            <person name="Ladd B."/>
            <person name="Jarett J.K."/>
            <person name="Geller-Mcgrath D.E."/>
            <person name="Sieber C.M."/>
            <person name="Emerson J.B."/>
            <person name="Anantharaman K."/>
            <person name="Thomas B.C."/>
            <person name="Malmstrom R."/>
            <person name="Stieglmeier M."/>
            <person name="Klingl A."/>
            <person name="Woyke T."/>
            <person name="Ryan C.M."/>
            <person name="Banfield J.F."/>
        </authorList>
    </citation>
    <scope>NUCLEOTIDE SEQUENCE [LARGE SCALE GENOMIC DNA]</scope>
    <source>
        <strain evidence="1">CG10_big_fil_rev_8_21_14_0_10_48_11</strain>
    </source>
</reference>
<name>A0A2M8LF08_9BACT</name>
<proteinExistence type="predicted"/>
<gene>
    <name evidence="1" type="ORF">COV04_01690</name>
</gene>
<dbReference type="GO" id="GO:0008270">
    <property type="term" value="F:zinc ion binding"/>
    <property type="evidence" value="ECO:0007669"/>
    <property type="project" value="InterPro"/>
</dbReference>
<evidence type="ECO:0000313" key="1">
    <source>
        <dbReference type="EMBL" id="PJE76037.1"/>
    </source>
</evidence>
<organism evidence="1 2">
    <name type="scientific">Candidatus Uhrbacteria bacterium CG10_big_fil_rev_8_21_14_0_10_48_11</name>
    <dbReference type="NCBI Taxonomy" id="1975037"/>
    <lineage>
        <taxon>Bacteria</taxon>
        <taxon>Candidatus Uhriibacteriota</taxon>
    </lineage>
</organism>
<dbReference type="Proteomes" id="UP000231152">
    <property type="component" value="Unassembled WGS sequence"/>
</dbReference>
<accession>A0A2M8LF08</accession>
<evidence type="ECO:0008006" key="3">
    <source>
        <dbReference type="Google" id="ProtNLM"/>
    </source>
</evidence>
<sequence>MAGDEVRGRGLLEDISISLRLHTPKEIVLINHGDCGAYGGRDAFTDDEEEKATYKQALLDAKEKLVVPLPRRYGFASLR</sequence>
<evidence type="ECO:0000313" key="2">
    <source>
        <dbReference type="Proteomes" id="UP000231152"/>
    </source>
</evidence>
<dbReference type="EMBL" id="PFET01000006">
    <property type="protein sequence ID" value="PJE76037.1"/>
    <property type="molecule type" value="Genomic_DNA"/>
</dbReference>